<evidence type="ECO:0000256" key="1">
    <source>
        <dbReference type="ARBA" id="ARBA00004429"/>
    </source>
</evidence>
<dbReference type="GO" id="GO:0015031">
    <property type="term" value="P:protein transport"/>
    <property type="evidence" value="ECO:0007669"/>
    <property type="project" value="UniProtKB-KW"/>
</dbReference>
<dbReference type="InterPro" id="IPR000515">
    <property type="entry name" value="MetI-like"/>
</dbReference>
<evidence type="ECO:0000256" key="9">
    <source>
        <dbReference type="ARBA" id="ARBA00023136"/>
    </source>
</evidence>
<keyword evidence="7" id="KW-0653">Protein transport</keyword>
<keyword evidence="4" id="KW-0997">Cell inner membrane</keyword>
<dbReference type="PROSITE" id="PS50928">
    <property type="entry name" value="ABC_TM1"/>
    <property type="match status" value="1"/>
</dbReference>
<dbReference type="InterPro" id="IPR050366">
    <property type="entry name" value="BP-dependent_transpt_permease"/>
</dbReference>
<dbReference type="Pfam" id="PF12911">
    <property type="entry name" value="OppC_N"/>
    <property type="match status" value="1"/>
</dbReference>
<evidence type="ECO:0000256" key="12">
    <source>
        <dbReference type="RuleBase" id="RU363032"/>
    </source>
</evidence>
<dbReference type="Pfam" id="PF00528">
    <property type="entry name" value="BPD_transp_1"/>
    <property type="match status" value="1"/>
</dbReference>
<evidence type="ECO:0000256" key="4">
    <source>
        <dbReference type="ARBA" id="ARBA00022519"/>
    </source>
</evidence>
<feature type="transmembrane region" description="Helical" evidence="12">
    <location>
        <begin position="126"/>
        <end position="149"/>
    </location>
</feature>
<feature type="transmembrane region" description="Helical" evidence="12">
    <location>
        <begin position="188"/>
        <end position="210"/>
    </location>
</feature>
<feature type="region of interest" description="Disordered" evidence="13">
    <location>
        <begin position="331"/>
        <end position="362"/>
    </location>
</feature>
<feature type="transmembrane region" description="Helical" evidence="12">
    <location>
        <begin position="161"/>
        <end position="182"/>
    </location>
</feature>
<dbReference type="GO" id="GO:0055085">
    <property type="term" value="P:transmembrane transport"/>
    <property type="evidence" value="ECO:0007669"/>
    <property type="project" value="InterPro"/>
</dbReference>
<dbReference type="SUPFAM" id="SSF161098">
    <property type="entry name" value="MetI-like"/>
    <property type="match status" value="1"/>
</dbReference>
<dbReference type="GO" id="GO:0015833">
    <property type="term" value="P:peptide transport"/>
    <property type="evidence" value="ECO:0007669"/>
    <property type="project" value="UniProtKB-KW"/>
</dbReference>
<proteinExistence type="inferred from homology"/>
<keyword evidence="6" id="KW-0571">Peptide transport</keyword>
<name>A0A1Y1RPF2_9MICC</name>
<keyword evidence="2 12" id="KW-0813">Transport</keyword>
<feature type="region of interest" description="Disordered" evidence="13">
    <location>
        <begin position="376"/>
        <end position="408"/>
    </location>
</feature>
<keyword evidence="8 12" id="KW-1133">Transmembrane helix</keyword>
<reference evidence="15 16" key="1">
    <citation type="submission" date="2016-05" db="EMBL/GenBank/DDBJ databases">
        <title>Draft genome sequence of a porcine commensal Rothia nasimurium.</title>
        <authorList>
            <person name="Gaiser R.A."/>
            <person name="Van Baarlen P."/>
            <person name="Wells J.M."/>
        </authorList>
    </citation>
    <scope>NUCLEOTIDE SEQUENCE [LARGE SCALE GENOMIC DNA]</scope>
    <source>
        <strain evidence="15 16">PT-32</strain>
    </source>
</reference>
<accession>A0A1Y1RPF2</accession>
<evidence type="ECO:0000256" key="8">
    <source>
        <dbReference type="ARBA" id="ARBA00022989"/>
    </source>
</evidence>
<evidence type="ECO:0000256" key="10">
    <source>
        <dbReference type="ARBA" id="ARBA00024202"/>
    </source>
</evidence>
<dbReference type="InterPro" id="IPR025966">
    <property type="entry name" value="OppC_N"/>
</dbReference>
<gene>
    <name evidence="15" type="ORF">A7979_05705</name>
</gene>
<evidence type="ECO:0000256" key="3">
    <source>
        <dbReference type="ARBA" id="ARBA00022475"/>
    </source>
</evidence>
<dbReference type="PANTHER" id="PTHR43386:SF2">
    <property type="entry name" value="OLIGOPEPTIDE TRANSPORT SYSTEM PERMEASE PROTEIN OPPC"/>
    <property type="match status" value="1"/>
</dbReference>
<dbReference type="AlphaFoldDB" id="A0A1Y1RPF2"/>
<dbReference type="GO" id="GO:0005886">
    <property type="term" value="C:plasma membrane"/>
    <property type="evidence" value="ECO:0007669"/>
    <property type="project" value="UniProtKB-SubCell"/>
</dbReference>
<evidence type="ECO:0000313" key="16">
    <source>
        <dbReference type="Proteomes" id="UP000192359"/>
    </source>
</evidence>
<comment type="caution">
    <text evidence="15">The sequence shown here is derived from an EMBL/GenBank/DDBJ whole genome shotgun (WGS) entry which is preliminary data.</text>
</comment>
<evidence type="ECO:0000256" key="5">
    <source>
        <dbReference type="ARBA" id="ARBA00022692"/>
    </source>
</evidence>
<dbReference type="Proteomes" id="UP000192359">
    <property type="component" value="Unassembled WGS sequence"/>
</dbReference>
<dbReference type="EMBL" id="LXWF01000041">
    <property type="protein sequence ID" value="ORC16096.1"/>
    <property type="molecule type" value="Genomic_DNA"/>
</dbReference>
<evidence type="ECO:0000256" key="7">
    <source>
        <dbReference type="ARBA" id="ARBA00022927"/>
    </source>
</evidence>
<feature type="transmembrane region" description="Helical" evidence="12">
    <location>
        <begin position="57"/>
        <end position="79"/>
    </location>
</feature>
<dbReference type="PANTHER" id="PTHR43386">
    <property type="entry name" value="OLIGOPEPTIDE TRANSPORT SYSTEM PERMEASE PROTEIN APPC"/>
    <property type="match status" value="1"/>
</dbReference>
<organism evidence="15 16">
    <name type="scientific">Rothia nasimurium</name>
    <dbReference type="NCBI Taxonomy" id="85336"/>
    <lineage>
        <taxon>Bacteria</taxon>
        <taxon>Bacillati</taxon>
        <taxon>Actinomycetota</taxon>
        <taxon>Actinomycetes</taxon>
        <taxon>Micrococcales</taxon>
        <taxon>Micrococcaceae</taxon>
        <taxon>Rothia</taxon>
    </lineage>
</organism>
<dbReference type="Gene3D" id="1.10.3720.10">
    <property type="entry name" value="MetI-like"/>
    <property type="match status" value="1"/>
</dbReference>
<feature type="domain" description="ABC transmembrane type-1" evidence="14">
    <location>
        <begin position="122"/>
        <end position="317"/>
    </location>
</feature>
<comment type="subcellular location">
    <subcellularLocation>
        <location evidence="1">Cell inner membrane</location>
        <topology evidence="1">Multi-pass membrane protein</topology>
    </subcellularLocation>
    <subcellularLocation>
        <location evidence="12">Cell membrane</location>
        <topology evidence="12">Multi-pass membrane protein</topology>
    </subcellularLocation>
</comment>
<dbReference type="RefSeq" id="WP_083092711.1">
    <property type="nucleotide sequence ID" value="NZ_LXWF01000041.1"/>
</dbReference>
<evidence type="ECO:0000256" key="6">
    <source>
        <dbReference type="ARBA" id="ARBA00022856"/>
    </source>
</evidence>
<keyword evidence="5 12" id="KW-0812">Transmembrane</keyword>
<evidence type="ECO:0000256" key="2">
    <source>
        <dbReference type="ARBA" id="ARBA00022448"/>
    </source>
</evidence>
<keyword evidence="3" id="KW-1003">Cell membrane</keyword>
<evidence type="ECO:0000259" key="14">
    <source>
        <dbReference type="PROSITE" id="PS50928"/>
    </source>
</evidence>
<protein>
    <recommendedName>
        <fullName evidence="11">Oligopeptide transport system permease protein OppC</fullName>
    </recommendedName>
</protein>
<keyword evidence="9 12" id="KW-0472">Membrane</keyword>
<keyword evidence="16" id="KW-1185">Reference proteome</keyword>
<feature type="transmembrane region" description="Helical" evidence="12">
    <location>
        <begin position="241"/>
        <end position="262"/>
    </location>
</feature>
<sequence length="408" mass="43730">MSINGKNPTSGSAPEPTTETAALRSLETNVDIRAQDSVGKTQGQIVRKRFRQNTGAVISLVTLVLILLLALTSIGVGPIPGWWGYNYTQMQPIINGAAPNAQHWFGQDATGRDLFAMTMRGVQNTFLVVFLITSIAGFLGVLFGGLAGYYRGWVEAVIMRFTDMVIIIPLMLLTAVLGKLAGSYFHGIWNTIMFGVVVGLLFWSSLARLVRAEFLSLREREFVDAARLAGASDLRIIFKHILPNAIGVVTVNVSLMMSTAILTETALSYLGFGIKAPDWSLGSLISANQSAFSTRPWLFWFPGLFILVISLAVNFVGDGLRDAFDPRQKKFNPKKATERTAHSAENGVGIDGHSTPGGSQVVGAVAAGGATVTVHTSIASEVETPHSSRTSDSLNQNLDGTAGSPTDQ</sequence>
<dbReference type="InterPro" id="IPR035906">
    <property type="entry name" value="MetI-like_sf"/>
</dbReference>
<feature type="transmembrane region" description="Helical" evidence="12">
    <location>
        <begin position="297"/>
        <end position="317"/>
    </location>
</feature>
<evidence type="ECO:0000313" key="15">
    <source>
        <dbReference type="EMBL" id="ORC16096.1"/>
    </source>
</evidence>
<comment type="similarity">
    <text evidence="10">Belongs to the binding-protein-dependent transport system permease family. OppBC subfamily.</text>
</comment>
<evidence type="ECO:0000256" key="13">
    <source>
        <dbReference type="SAM" id="MobiDB-lite"/>
    </source>
</evidence>
<dbReference type="OrthoDB" id="6637947at2"/>
<dbReference type="CDD" id="cd06261">
    <property type="entry name" value="TM_PBP2"/>
    <property type="match status" value="1"/>
</dbReference>
<evidence type="ECO:0000256" key="11">
    <source>
        <dbReference type="ARBA" id="ARBA00072251"/>
    </source>
</evidence>